<reference evidence="5" key="1">
    <citation type="submission" date="2017-01" db="EMBL/GenBank/DDBJ databases">
        <title>Comparative genomics of anhydrobiosis in the tardigrade Hypsibius dujardini.</title>
        <authorList>
            <person name="Yoshida Y."/>
            <person name="Koutsovoulos G."/>
            <person name="Laetsch D."/>
            <person name="Stevens L."/>
            <person name="Kumar S."/>
            <person name="Horikawa D."/>
            <person name="Ishino K."/>
            <person name="Komine S."/>
            <person name="Tomita M."/>
            <person name="Blaxter M."/>
            <person name="Arakawa K."/>
        </authorList>
    </citation>
    <scope>NUCLEOTIDE SEQUENCE [LARGE SCALE GENOMIC DNA]</scope>
    <source>
        <strain evidence="5">Z151</strain>
    </source>
</reference>
<dbReference type="SUPFAM" id="SSF57302">
    <property type="entry name" value="Snake toxin-like"/>
    <property type="match status" value="1"/>
</dbReference>
<evidence type="ECO:0000256" key="2">
    <source>
        <dbReference type="ARBA" id="ARBA00023180"/>
    </source>
</evidence>
<name>A0A1W0W9J3_HYPEX</name>
<organism evidence="4 5">
    <name type="scientific">Hypsibius exemplaris</name>
    <name type="common">Freshwater tardigrade</name>
    <dbReference type="NCBI Taxonomy" id="2072580"/>
    <lineage>
        <taxon>Eukaryota</taxon>
        <taxon>Metazoa</taxon>
        <taxon>Ecdysozoa</taxon>
        <taxon>Tardigrada</taxon>
        <taxon>Eutardigrada</taxon>
        <taxon>Parachela</taxon>
        <taxon>Hypsibioidea</taxon>
        <taxon>Hypsibiidae</taxon>
        <taxon>Hypsibius</taxon>
    </lineage>
</organism>
<dbReference type="AlphaFoldDB" id="A0A1W0W9J3"/>
<accession>A0A1W0W9J3</accession>
<evidence type="ECO:0000256" key="1">
    <source>
        <dbReference type="ARBA" id="ARBA00022729"/>
    </source>
</evidence>
<protein>
    <recommendedName>
        <fullName evidence="6">Protein quiver</fullName>
    </recommendedName>
</protein>
<sequence length="98" mass="9878">MSDPFNSNNVKIITCPAGQDKSCSKTKVQGGSLDLAARQCSPLPANGCHEATINGVIGTTCSCSGDLCNGSSKQLSLGGAGGTVILLSTVALLLRCHL</sequence>
<keyword evidence="3" id="KW-1133">Transmembrane helix</keyword>
<dbReference type="GO" id="GO:0030431">
    <property type="term" value="P:sleep"/>
    <property type="evidence" value="ECO:0007669"/>
    <property type="project" value="InterPro"/>
</dbReference>
<keyword evidence="3" id="KW-0812">Transmembrane</keyword>
<dbReference type="Pfam" id="PF17064">
    <property type="entry name" value="QVR"/>
    <property type="match status" value="1"/>
</dbReference>
<dbReference type="EMBL" id="MTYJ01000160">
    <property type="protein sequence ID" value="OQV11843.1"/>
    <property type="molecule type" value="Genomic_DNA"/>
</dbReference>
<keyword evidence="2" id="KW-0325">Glycoprotein</keyword>
<evidence type="ECO:0000313" key="4">
    <source>
        <dbReference type="EMBL" id="OQV11843.1"/>
    </source>
</evidence>
<feature type="transmembrane region" description="Helical" evidence="3">
    <location>
        <begin position="75"/>
        <end position="94"/>
    </location>
</feature>
<dbReference type="InterPro" id="IPR031424">
    <property type="entry name" value="QVR-like"/>
</dbReference>
<dbReference type="GO" id="GO:0032222">
    <property type="term" value="P:regulation of synaptic transmission, cholinergic"/>
    <property type="evidence" value="ECO:0007669"/>
    <property type="project" value="InterPro"/>
</dbReference>
<evidence type="ECO:0000256" key="3">
    <source>
        <dbReference type="SAM" id="Phobius"/>
    </source>
</evidence>
<proteinExistence type="predicted"/>
<dbReference type="InterPro" id="IPR045860">
    <property type="entry name" value="Snake_toxin-like_sf"/>
</dbReference>
<evidence type="ECO:0008006" key="6">
    <source>
        <dbReference type="Google" id="ProtNLM"/>
    </source>
</evidence>
<keyword evidence="5" id="KW-1185">Reference proteome</keyword>
<keyword evidence="3" id="KW-0472">Membrane</keyword>
<keyword evidence="1" id="KW-0732">Signal</keyword>
<comment type="caution">
    <text evidence="4">The sequence shown here is derived from an EMBL/GenBank/DDBJ whole genome shotgun (WGS) entry which is preliminary data.</text>
</comment>
<gene>
    <name evidence="4" type="ORF">BV898_13896</name>
</gene>
<evidence type="ECO:0000313" key="5">
    <source>
        <dbReference type="Proteomes" id="UP000192578"/>
    </source>
</evidence>
<dbReference type="Proteomes" id="UP000192578">
    <property type="component" value="Unassembled WGS sequence"/>
</dbReference>